<dbReference type="EMBL" id="BK014891">
    <property type="protein sequence ID" value="DAD80925.1"/>
    <property type="molecule type" value="Genomic_DNA"/>
</dbReference>
<evidence type="ECO:0000313" key="1">
    <source>
        <dbReference type="EMBL" id="DAD80925.1"/>
    </source>
</evidence>
<organism evidence="1">
    <name type="scientific">virus sp. ctK6s94</name>
    <dbReference type="NCBI Taxonomy" id="2826798"/>
    <lineage>
        <taxon>Viruses</taxon>
    </lineage>
</organism>
<protein>
    <submittedName>
        <fullName evidence="1">Uncharacterized protein</fullName>
    </submittedName>
</protein>
<sequence>MDRNGSTFRNLQNQVWYLTNYLENEAQLVQLGIKVVGVKEALPIPEGQYEYGDAYMIGSGAPYTLYVWTRANESNPNPYWFEVGLFPLPGPKGDKGDGLETVNEMSLVEDTLTYDTTDGIRVSYQALTDIGTEHKDVRFPLALSIPLIPGFGIIMDQTESGQNVEIQVDEGNLDTRYYRQTPNELYAVPVTNNNNRQQNLRVNYNNQMLTGSYIPFVSAQNESHIGVPWLESPVCFRLAGYGGQKVYGPQIYYLLTREGYTISGSGSSGTLTNIEYRSIIENKHKFIQYDGKIYTLQTPIPSSDGTVEYAHVDTVQAGGGNYNSKITIFSITISTRAYQVIETLVDPTVTYRHNITLRGIQVSSGADSITMQFTIYNNSPAEIGTVQALKKYMYGGGIIGITYNEAATVKSYPVAIAINQYNDTVDISYDTLVTNLTMSEWETVCPSPADEIISM</sequence>
<name>A0A8S5MF24_9VIRU</name>
<proteinExistence type="predicted"/>
<accession>A0A8S5MF24</accession>
<reference evidence="1" key="1">
    <citation type="journal article" date="2021" name="Proc. Natl. Acad. Sci. U.S.A.">
        <title>A Catalog of Tens of Thousands of Viruses from Human Metagenomes Reveals Hidden Associations with Chronic Diseases.</title>
        <authorList>
            <person name="Tisza M.J."/>
            <person name="Buck C.B."/>
        </authorList>
    </citation>
    <scope>NUCLEOTIDE SEQUENCE</scope>
    <source>
        <strain evidence="1">CtK6s94</strain>
    </source>
</reference>